<dbReference type="EMBL" id="GBRH01257777">
    <property type="protein sequence ID" value="JAD40118.1"/>
    <property type="molecule type" value="Transcribed_RNA"/>
</dbReference>
<proteinExistence type="predicted"/>
<sequence>MIETKKRQMKRIFSHSVHRQRKLTAYVLKKKKTTSANEFCICYNMVQLICKVLKKTIALSQYCSPVN</sequence>
<reference evidence="1" key="1">
    <citation type="submission" date="2014-09" db="EMBL/GenBank/DDBJ databases">
        <authorList>
            <person name="Magalhaes I.L.F."/>
            <person name="Oliveira U."/>
            <person name="Santos F.R."/>
            <person name="Vidigal T.H.D.A."/>
            <person name="Brescovit A.D."/>
            <person name="Santos A.J."/>
        </authorList>
    </citation>
    <scope>NUCLEOTIDE SEQUENCE</scope>
    <source>
        <tissue evidence="1">Shoot tissue taken approximately 20 cm above the soil surface</tissue>
    </source>
</reference>
<protein>
    <submittedName>
        <fullName evidence="1">Uncharacterized protein</fullName>
    </submittedName>
</protein>
<accession>A0A0A8ZR42</accession>
<reference evidence="1" key="2">
    <citation type="journal article" date="2015" name="Data Brief">
        <title>Shoot transcriptome of the giant reed, Arundo donax.</title>
        <authorList>
            <person name="Barrero R.A."/>
            <person name="Guerrero F.D."/>
            <person name="Moolhuijzen P."/>
            <person name="Goolsby J.A."/>
            <person name="Tidwell J."/>
            <person name="Bellgard S.E."/>
            <person name="Bellgard M.I."/>
        </authorList>
    </citation>
    <scope>NUCLEOTIDE SEQUENCE</scope>
    <source>
        <tissue evidence="1">Shoot tissue taken approximately 20 cm above the soil surface</tissue>
    </source>
</reference>
<name>A0A0A8ZR42_ARUDO</name>
<dbReference type="AlphaFoldDB" id="A0A0A8ZR42"/>
<organism evidence="1">
    <name type="scientific">Arundo donax</name>
    <name type="common">Giant reed</name>
    <name type="synonym">Donax arundinaceus</name>
    <dbReference type="NCBI Taxonomy" id="35708"/>
    <lineage>
        <taxon>Eukaryota</taxon>
        <taxon>Viridiplantae</taxon>
        <taxon>Streptophyta</taxon>
        <taxon>Embryophyta</taxon>
        <taxon>Tracheophyta</taxon>
        <taxon>Spermatophyta</taxon>
        <taxon>Magnoliopsida</taxon>
        <taxon>Liliopsida</taxon>
        <taxon>Poales</taxon>
        <taxon>Poaceae</taxon>
        <taxon>PACMAD clade</taxon>
        <taxon>Arundinoideae</taxon>
        <taxon>Arundineae</taxon>
        <taxon>Arundo</taxon>
    </lineage>
</organism>
<evidence type="ECO:0000313" key="1">
    <source>
        <dbReference type="EMBL" id="JAD40118.1"/>
    </source>
</evidence>